<dbReference type="AlphaFoldDB" id="A0A6J2Y5N4"/>
<name>A0A6J2Y5N4_SITOR</name>
<evidence type="ECO:0000256" key="1">
    <source>
        <dbReference type="SAM" id="Coils"/>
    </source>
</evidence>
<dbReference type="Pfam" id="PF13837">
    <property type="entry name" value="Myb_DNA-bind_4"/>
    <property type="match status" value="1"/>
</dbReference>
<dbReference type="OrthoDB" id="10065625at2759"/>
<evidence type="ECO:0000313" key="4">
    <source>
        <dbReference type="RefSeq" id="XP_030758946.1"/>
    </source>
</evidence>
<protein>
    <submittedName>
        <fullName evidence="4 5">Uncharacterized protein LOC115884490</fullName>
    </submittedName>
</protein>
<dbReference type="RefSeq" id="XP_030758948.1">
    <property type="nucleotide sequence ID" value="XM_030903088.1"/>
</dbReference>
<dbReference type="RefSeq" id="XP_030758946.1">
    <property type="nucleotide sequence ID" value="XM_030903086.1"/>
</dbReference>
<evidence type="ECO:0000313" key="6">
    <source>
        <dbReference type="RefSeq" id="XP_030758948.1"/>
    </source>
</evidence>
<sequence length="293" mass="33973">MSDPLEDVTAEEMNDQFIYDADQSSALNWTHCATEDLLRLYSEYNDLYLKGKIRTKTEMFKIVGSEMTKLGYTMTPAQCLNRWKSLKRSYRSKLENSMSGKPNGKRIASFDEQVENILKKEKPFLRKKLYKISKVPQGYYVGSDEEEEIDEMEYTETDDALIQSVLSDRDTEVNTSRTYESNNIEVVYGVEDEPDHTYSFKTSSNKSHHSVTEKLSELKDIVKASLEVNVQLLKNNNLATEQIATYLESLERKEEEKLSIKRKKLERQTELVQQMKIQNSLIAKLIQKLGQNT</sequence>
<evidence type="ECO:0000313" key="3">
    <source>
        <dbReference type="Proteomes" id="UP000504635"/>
    </source>
</evidence>
<dbReference type="KEGG" id="soy:115884490"/>
<dbReference type="Proteomes" id="UP000504635">
    <property type="component" value="Unplaced"/>
</dbReference>
<reference evidence="4 5" key="1">
    <citation type="submission" date="2025-04" db="UniProtKB">
        <authorList>
            <consortium name="RefSeq"/>
        </authorList>
    </citation>
    <scope>IDENTIFICATION</scope>
    <source>
        <tissue evidence="4 5">Gonads</tissue>
    </source>
</reference>
<accession>A0A6J2Y5N4</accession>
<gene>
    <name evidence="4 5 6" type="primary">LOC115884490</name>
</gene>
<keyword evidence="1" id="KW-0175">Coiled coil</keyword>
<organism evidence="3 5">
    <name type="scientific">Sitophilus oryzae</name>
    <name type="common">Rice weevil</name>
    <name type="synonym">Curculio oryzae</name>
    <dbReference type="NCBI Taxonomy" id="7048"/>
    <lineage>
        <taxon>Eukaryota</taxon>
        <taxon>Metazoa</taxon>
        <taxon>Ecdysozoa</taxon>
        <taxon>Arthropoda</taxon>
        <taxon>Hexapoda</taxon>
        <taxon>Insecta</taxon>
        <taxon>Pterygota</taxon>
        <taxon>Neoptera</taxon>
        <taxon>Endopterygota</taxon>
        <taxon>Coleoptera</taxon>
        <taxon>Polyphaga</taxon>
        <taxon>Cucujiformia</taxon>
        <taxon>Curculionidae</taxon>
        <taxon>Dryophthorinae</taxon>
        <taxon>Sitophilus</taxon>
    </lineage>
</organism>
<evidence type="ECO:0000259" key="2">
    <source>
        <dbReference type="Pfam" id="PF13837"/>
    </source>
</evidence>
<evidence type="ECO:0000313" key="5">
    <source>
        <dbReference type="RefSeq" id="XP_030758947.1"/>
    </source>
</evidence>
<dbReference type="InterPro" id="IPR044822">
    <property type="entry name" value="Myb_DNA-bind_4"/>
</dbReference>
<dbReference type="GeneID" id="115884490"/>
<feature type="coiled-coil region" evidence="1">
    <location>
        <begin position="236"/>
        <end position="263"/>
    </location>
</feature>
<keyword evidence="3" id="KW-1185">Reference proteome</keyword>
<dbReference type="RefSeq" id="XP_030758947.1">
    <property type="nucleotide sequence ID" value="XM_030903087.1"/>
</dbReference>
<feature type="domain" description="Myb/SANT-like DNA-binding" evidence="2">
    <location>
        <begin position="28"/>
        <end position="101"/>
    </location>
</feature>
<proteinExistence type="predicted"/>
<dbReference type="Gene3D" id="1.10.10.60">
    <property type="entry name" value="Homeodomain-like"/>
    <property type="match status" value="1"/>
</dbReference>